<dbReference type="PATRIC" id="fig|582680.7.peg.1825"/>
<feature type="compositionally biased region" description="Low complexity" evidence="1">
    <location>
        <begin position="11"/>
        <end position="23"/>
    </location>
</feature>
<dbReference type="Proteomes" id="UP000033448">
    <property type="component" value="Unassembled WGS sequence"/>
</dbReference>
<feature type="compositionally biased region" description="Polar residues" evidence="1">
    <location>
        <begin position="1"/>
        <end position="10"/>
    </location>
</feature>
<sequence>MTIQRAQDANATVAGTPGTTQPGTPVYTEDFSNHTAASGAINVIGYTGGAAAGNMSYTADWQYTPAAGQCNGWILRSTTPTPMTDLGCYNNQSTAWASLQDMAIQLGLAQGQTSSQAVANQALSESTNAPSGAIAAGTELKTASAGGIPAVPGHYYAISGYFAAANCPAQGGNSIPRETLSIIINGAITPLSSGLTPCTDLTNWGVQVKKLQSAAIQIPSGSNASLGLSIYNATATGSGNDVAFDLPQIVDVTPQLDKAFSPALIAPGQTSTVTLTVTNTSDLMAKTDWSITDALPAGLVIAPNPAAGGTCAQAAGNAFVRTAVAGSNVFSATGGDLALNQASCTLTFDVTAAAEGTYINGPGNITSNLNPPANATLTVRAPRITLNKALATPRVAATDQFTMAIRTGGASGTVVNSTANSTTTGAGSTVTAGTGTTGTYVATTGTAYSLTEASSGTTVLGNYSATISCTDIAGLQTGLPNGAVYNPAAPPTITPIAGVNIACTITNSALPILSYSKDVDKGAGTLVNPGDTLTYTLSIVNSGSVPSATIAAFDDLTNVVSMASLNTSSITITPAGTGAATYDATTKKLTWTGIVPANTTIRVSYTVTVNAGAFGQLRNAFMGKTVTNPIGASLQWRKIDATVAKNGLTAATWTLTPVNGAGQPTGTAITITDCVSTPCTVADTDPAGGQFLVKGLVPGTYQLVETKAPSGYVLNPTPINVTVSAATQTTVLADVVNQQAPPIVLPLTGGLGTDAIAYGATALLGLAAALIIWQLRRRPRLEEGQRHVAP</sequence>
<dbReference type="Gene3D" id="2.60.40.10">
    <property type="entry name" value="Immunoglobulins"/>
    <property type="match status" value="1"/>
</dbReference>
<dbReference type="Pfam" id="PF17802">
    <property type="entry name" value="SpaA"/>
    <property type="match status" value="1"/>
</dbReference>
<dbReference type="AlphaFoldDB" id="A0A0F0KW27"/>
<feature type="domain" description="DUF7933" evidence="6">
    <location>
        <begin position="254"/>
        <end position="379"/>
    </location>
</feature>
<accession>A0A0F0KW27</accession>
<evidence type="ECO:0000259" key="6">
    <source>
        <dbReference type="Pfam" id="PF25564"/>
    </source>
</evidence>
<dbReference type="InterPro" id="IPR047589">
    <property type="entry name" value="DUF11_rpt"/>
</dbReference>
<dbReference type="InterPro" id="IPR041033">
    <property type="entry name" value="SpaA_PFL_dom_1"/>
</dbReference>
<reference evidence="7 8" key="1">
    <citation type="submission" date="2015-02" db="EMBL/GenBank/DDBJ databases">
        <title>Draft genome sequences of ten Microbacterium spp. with emphasis on heavy metal contaminated environments.</title>
        <authorList>
            <person name="Corretto E."/>
        </authorList>
    </citation>
    <scope>NUCLEOTIDE SEQUENCE [LARGE SCALE GENOMIC DNA]</scope>
    <source>
        <strain evidence="7 8">DSM 23848</strain>
    </source>
</reference>
<keyword evidence="2" id="KW-1133">Transmembrane helix</keyword>
<feature type="domain" description="SpaA-like prealbumin fold" evidence="4">
    <location>
        <begin position="384"/>
        <end position="508"/>
    </location>
</feature>
<organism evidence="7 8">
    <name type="scientific">Microbacterium azadirachtae</name>
    <dbReference type="NCBI Taxonomy" id="582680"/>
    <lineage>
        <taxon>Bacteria</taxon>
        <taxon>Bacillati</taxon>
        <taxon>Actinomycetota</taxon>
        <taxon>Actinomycetes</taxon>
        <taxon>Micrococcales</taxon>
        <taxon>Microbacteriaceae</taxon>
        <taxon>Microbacterium</taxon>
    </lineage>
</organism>
<evidence type="ECO:0000256" key="2">
    <source>
        <dbReference type="SAM" id="Phobius"/>
    </source>
</evidence>
<dbReference type="EMBL" id="JYIT01000074">
    <property type="protein sequence ID" value="KJL24290.1"/>
    <property type="molecule type" value="Genomic_DNA"/>
</dbReference>
<gene>
    <name evidence="7" type="ORF">RL72_01781</name>
</gene>
<feature type="region of interest" description="Disordered" evidence="1">
    <location>
        <begin position="1"/>
        <end position="23"/>
    </location>
</feature>
<feature type="domain" description="SpaA-like prealbumin fold" evidence="3">
    <location>
        <begin position="633"/>
        <end position="730"/>
    </location>
</feature>
<dbReference type="Pfam" id="PF25549">
    <property type="entry name" value="DUF7927"/>
    <property type="match status" value="1"/>
</dbReference>
<proteinExistence type="predicted"/>
<dbReference type="InterPro" id="IPR013783">
    <property type="entry name" value="Ig-like_fold"/>
</dbReference>
<evidence type="ECO:0000259" key="3">
    <source>
        <dbReference type="Pfam" id="PF17802"/>
    </source>
</evidence>
<protein>
    <submittedName>
        <fullName evidence="7">Cna protein B-type domain protein</fullName>
    </submittedName>
</protein>
<dbReference type="InterPro" id="IPR057693">
    <property type="entry name" value="DUF7933"/>
</dbReference>
<evidence type="ECO:0000259" key="4">
    <source>
        <dbReference type="Pfam" id="PF20674"/>
    </source>
</evidence>
<feature type="domain" description="DUF7927" evidence="5">
    <location>
        <begin position="514"/>
        <end position="624"/>
    </location>
</feature>
<feature type="transmembrane region" description="Helical" evidence="2">
    <location>
        <begin position="755"/>
        <end position="773"/>
    </location>
</feature>
<dbReference type="OrthoDB" id="134475at2"/>
<dbReference type="GO" id="GO:0005975">
    <property type="term" value="P:carbohydrate metabolic process"/>
    <property type="evidence" value="ECO:0007669"/>
    <property type="project" value="UniProtKB-ARBA"/>
</dbReference>
<comment type="caution">
    <text evidence="7">The sequence shown here is derived from an EMBL/GenBank/DDBJ whole genome shotgun (WGS) entry which is preliminary data.</text>
</comment>
<evidence type="ECO:0000313" key="7">
    <source>
        <dbReference type="EMBL" id="KJL24290.1"/>
    </source>
</evidence>
<keyword evidence="8" id="KW-1185">Reference proteome</keyword>
<dbReference type="NCBIfam" id="TIGR01451">
    <property type="entry name" value="B_ant_repeat"/>
    <property type="match status" value="1"/>
</dbReference>
<evidence type="ECO:0000256" key="1">
    <source>
        <dbReference type="SAM" id="MobiDB-lite"/>
    </source>
</evidence>
<evidence type="ECO:0000259" key="5">
    <source>
        <dbReference type="Pfam" id="PF25549"/>
    </source>
</evidence>
<keyword evidence="2" id="KW-0812">Transmembrane</keyword>
<keyword evidence="2" id="KW-0472">Membrane</keyword>
<name>A0A0F0KW27_9MICO</name>
<dbReference type="Pfam" id="PF20674">
    <property type="entry name" value="SpaA_3"/>
    <property type="match status" value="1"/>
</dbReference>
<dbReference type="InterPro" id="IPR048834">
    <property type="entry name" value="SpaA_pre-album"/>
</dbReference>
<dbReference type="InterPro" id="IPR057687">
    <property type="entry name" value="DUF7927"/>
</dbReference>
<dbReference type="RefSeq" id="WP_156156752.1">
    <property type="nucleotide sequence ID" value="NZ_JYIT01000074.1"/>
</dbReference>
<dbReference type="Pfam" id="PF25564">
    <property type="entry name" value="DUF7933"/>
    <property type="match status" value="1"/>
</dbReference>
<evidence type="ECO:0000313" key="8">
    <source>
        <dbReference type="Proteomes" id="UP000033448"/>
    </source>
</evidence>